<keyword evidence="1" id="KW-0472">Membrane</keyword>
<dbReference type="OrthoDB" id="1440353at2"/>
<evidence type="ECO:0000256" key="1">
    <source>
        <dbReference type="SAM" id="Phobius"/>
    </source>
</evidence>
<evidence type="ECO:0000313" key="3">
    <source>
        <dbReference type="Proteomes" id="UP000295455"/>
    </source>
</evidence>
<dbReference type="RefSeq" id="WP_132216682.1">
    <property type="nucleotide sequence ID" value="NZ_OX156936.1"/>
</dbReference>
<keyword evidence="1" id="KW-0812">Transmembrane</keyword>
<accession>A0A4V2QE37</accession>
<gene>
    <name evidence="2" type="ORF">EV196_10336</name>
</gene>
<name>A0A4V2QE37_9FLAO</name>
<feature type="transmembrane region" description="Helical" evidence="1">
    <location>
        <begin position="87"/>
        <end position="105"/>
    </location>
</feature>
<comment type="caution">
    <text evidence="2">The sequence shown here is derived from an EMBL/GenBank/DDBJ whole genome shotgun (WGS) entry which is preliminary data.</text>
</comment>
<reference evidence="2 3" key="1">
    <citation type="submission" date="2019-03" db="EMBL/GenBank/DDBJ databases">
        <title>Genomic Encyclopedia of Type Strains, Phase IV (KMG-IV): sequencing the most valuable type-strain genomes for metagenomic binning, comparative biology and taxonomic classification.</title>
        <authorList>
            <person name="Goeker M."/>
        </authorList>
    </citation>
    <scope>NUCLEOTIDE SEQUENCE [LARGE SCALE GENOMIC DNA]</scope>
    <source>
        <strain evidence="2 3">DSM 18792</strain>
    </source>
</reference>
<dbReference type="EMBL" id="SLUP01000003">
    <property type="protein sequence ID" value="TCL66627.1"/>
    <property type="molecule type" value="Genomic_DNA"/>
</dbReference>
<organism evidence="2 3">
    <name type="scientific">Mariniflexile fucanivorans</name>
    <dbReference type="NCBI Taxonomy" id="264023"/>
    <lineage>
        <taxon>Bacteria</taxon>
        <taxon>Pseudomonadati</taxon>
        <taxon>Bacteroidota</taxon>
        <taxon>Flavobacteriia</taxon>
        <taxon>Flavobacteriales</taxon>
        <taxon>Flavobacteriaceae</taxon>
        <taxon>Mariniflexile</taxon>
    </lineage>
</organism>
<sequence>MKTKLSHNTILKFYNKQLSHEEMKHVGNCIDNSRELKNILNELEATYHLTNEKERLENNPYLFMEISNKLNKNKNQDTSYSTYLQRVFRPIMALSLVLLTLYTGYSIGNLASENSQQFTTQTYNSEFYFNDLQLEKMETVLLIKE</sequence>
<protein>
    <submittedName>
        <fullName evidence="2">Uncharacterized protein</fullName>
    </submittedName>
</protein>
<keyword evidence="3" id="KW-1185">Reference proteome</keyword>
<keyword evidence="1" id="KW-1133">Transmembrane helix</keyword>
<dbReference type="AlphaFoldDB" id="A0A4V2QE37"/>
<evidence type="ECO:0000313" key="2">
    <source>
        <dbReference type="EMBL" id="TCL66627.1"/>
    </source>
</evidence>
<proteinExistence type="predicted"/>
<dbReference type="Proteomes" id="UP000295455">
    <property type="component" value="Unassembled WGS sequence"/>
</dbReference>